<accession>K1WS29</accession>
<protein>
    <submittedName>
        <fullName evidence="2">Uncharacterized protein</fullName>
    </submittedName>
</protein>
<reference evidence="2 3" key="1">
    <citation type="journal article" date="2012" name="BMC Genomics">
        <title>Sequencing the genome of Marssonina brunnea reveals fungus-poplar co-evolution.</title>
        <authorList>
            <person name="Zhu S."/>
            <person name="Cao Y.-Z."/>
            <person name="Jiang C."/>
            <person name="Tan B.-Y."/>
            <person name="Wang Z."/>
            <person name="Feng S."/>
            <person name="Zhang L."/>
            <person name="Su X.-H."/>
            <person name="Brejova B."/>
            <person name="Vinar T."/>
            <person name="Xu M."/>
            <person name="Wang M.-X."/>
            <person name="Zhang S.-G."/>
            <person name="Huang M.-R."/>
            <person name="Wu R."/>
            <person name="Zhou Y."/>
        </authorList>
    </citation>
    <scope>NUCLEOTIDE SEQUENCE [LARGE SCALE GENOMIC DNA]</scope>
    <source>
        <strain evidence="2 3">MB_m1</strain>
    </source>
</reference>
<evidence type="ECO:0000313" key="2">
    <source>
        <dbReference type="EMBL" id="EKD15856.1"/>
    </source>
</evidence>
<dbReference type="Pfam" id="PF19287">
    <property type="entry name" value="DUF5910"/>
    <property type="match status" value="1"/>
</dbReference>
<dbReference type="InParanoid" id="K1WS29"/>
<keyword evidence="3" id="KW-1185">Reference proteome</keyword>
<feature type="chain" id="PRO_5003852686" evidence="1">
    <location>
        <begin position="24"/>
        <end position="226"/>
    </location>
</feature>
<organism evidence="2 3">
    <name type="scientific">Marssonina brunnea f. sp. multigermtubi (strain MB_m1)</name>
    <name type="common">Marssonina leaf spot fungus</name>
    <dbReference type="NCBI Taxonomy" id="1072389"/>
    <lineage>
        <taxon>Eukaryota</taxon>
        <taxon>Fungi</taxon>
        <taxon>Dikarya</taxon>
        <taxon>Ascomycota</taxon>
        <taxon>Pezizomycotina</taxon>
        <taxon>Leotiomycetes</taxon>
        <taxon>Helotiales</taxon>
        <taxon>Drepanopezizaceae</taxon>
        <taxon>Drepanopeziza</taxon>
    </lineage>
</organism>
<gene>
    <name evidence="2" type="ORF">MBM_05867</name>
</gene>
<dbReference type="AlphaFoldDB" id="K1WS29"/>
<dbReference type="HOGENOM" id="CLU_091777_0_0_1"/>
<dbReference type="Proteomes" id="UP000006753">
    <property type="component" value="Unassembled WGS sequence"/>
</dbReference>
<dbReference type="KEGG" id="mbe:MBM_05867"/>
<evidence type="ECO:0000313" key="3">
    <source>
        <dbReference type="Proteomes" id="UP000006753"/>
    </source>
</evidence>
<name>K1WS29_MARBU</name>
<dbReference type="OrthoDB" id="4540223at2759"/>
<evidence type="ECO:0000256" key="1">
    <source>
        <dbReference type="SAM" id="SignalP"/>
    </source>
</evidence>
<dbReference type="EMBL" id="JH921440">
    <property type="protein sequence ID" value="EKD15856.1"/>
    <property type="molecule type" value="Genomic_DNA"/>
</dbReference>
<keyword evidence="1" id="KW-0732">Signal</keyword>
<sequence>MPLSKCLCTILLAFSFLFNRAHGLFLRREIRRQIIGYRTVSAQEADYINQNNTPLRFKGFDQARQFENQLGSGLSLTQKPALWPGSPSVENWHCVVEADSDMFANARKVYIPGYYQKKIRPGKLEEVALWHGGEVAIEDYIKLSVQRHPGRALRFSYIENMGWELQMVIPTDAVNGNDLALWSKCFETKEELLKYSSETIDWQKWHITGDLGSPSLETFVPWINDA</sequence>
<feature type="signal peptide" evidence="1">
    <location>
        <begin position="1"/>
        <end position="23"/>
    </location>
</feature>
<dbReference type="InterPro" id="IPR045564">
    <property type="entry name" value="DUF5910"/>
</dbReference>
<dbReference type="eggNOG" id="ENOG502SUI0">
    <property type="taxonomic scope" value="Eukaryota"/>
</dbReference>
<proteinExistence type="predicted"/>